<gene>
    <name evidence="1" type="ORF">METZ01_LOCUS456142</name>
</gene>
<organism evidence="1">
    <name type="scientific">marine metagenome</name>
    <dbReference type="NCBI Taxonomy" id="408172"/>
    <lineage>
        <taxon>unclassified sequences</taxon>
        <taxon>metagenomes</taxon>
        <taxon>ecological metagenomes</taxon>
    </lineage>
</organism>
<name>A0A383A8A8_9ZZZZ</name>
<sequence length="24" mass="2449">VLVGVVFEPALVHVSLGSVSDPEV</sequence>
<feature type="non-terminal residue" evidence="1">
    <location>
        <position position="1"/>
    </location>
</feature>
<evidence type="ECO:0000313" key="1">
    <source>
        <dbReference type="EMBL" id="SVE03288.1"/>
    </source>
</evidence>
<accession>A0A383A8A8</accession>
<proteinExistence type="predicted"/>
<dbReference type="EMBL" id="UINC01189547">
    <property type="protein sequence ID" value="SVE03288.1"/>
    <property type="molecule type" value="Genomic_DNA"/>
</dbReference>
<protein>
    <submittedName>
        <fullName evidence="1">Uncharacterized protein</fullName>
    </submittedName>
</protein>
<dbReference type="AlphaFoldDB" id="A0A383A8A8"/>
<reference evidence="1" key="1">
    <citation type="submission" date="2018-05" db="EMBL/GenBank/DDBJ databases">
        <authorList>
            <person name="Lanie J.A."/>
            <person name="Ng W.-L."/>
            <person name="Kazmierczak K.M."/>
            <person name="Andrzejewski T.M."/>
            <person name="Davidsen T.M."/>
            <person name="Wayne K.J."/>
            <person name="Tettelin H."/>
            <person name="Glass J.I."/>
            <person name="Rusch D."/>
            <person name="Podicherti R."/>
            <person name="Tsui H.-C.T."/>
            <person name="Winkler M.E."/>
        </authorList>
    </citation>
    <scope>NUCLEOTIDE SEQUENCE</scope>
</reference>